<sequence length="664" mass="69474">MAPKRRAAAASKAAQDAAVDEQPDSGSDASGSLDNAAPPPPPSARRGRNRSCATARAAAELTAPAAAAPHSGDQPSKKRRKERAVGADGGTTSAAPAAGFGEGGAAAAADDLMSPLGPDGLDAVPNGRAGDHLMEAVVKVFTVHSEPNFSLPWQRKRQFSSSGSGFAIAGRRLLTNAHCVDHHTQVKVKRRGSDTKYVAQVLALGMECDIALLTVEDESFWEGLQALHFGGLPRLQDSVTVIGYPIGGDTMSVTSGVVSRIEVTGYAHGGAELLGIQVDAAINSGNSGGPAFNGRGECVGIAFQSLKNEDTENISYIIPTPVIQHFINDYERNGTYTGFPALGLEWQKMESPVLRQALGMQPAQRGVLVRRVEPTSPVSQVLREGDVVLSFDGVDIGGDGTVPFRSGERISFTYLISQKYTGDEARLRILHNRAVKEVCVRSLRSPRRLVPVHINNAAPSYFILGGLVFTPVTVPLLRSEYGKEFDYEAPVKLLDRMLHAQAENSSQQVVVLNQVLAADANVGYEEIVNTQVLKVNGQPVNNLGDLVAAVDGSTGPYLEFALEYNQLVILDKAAAQAATPDILTQHCIPHDRSEDLRAGAAAASAAATAAAAAVKTEAGAGGGGEEEEEAAEEEAAVADGAASGGSKATAAAAAASKKGRARRK</sequence>
<dbReference type="Pfam" id="PF17815">
    <property type="entry name" value="PDZ_3"/>
    <property type="match status" value="1"/>
</dbReference>
<dbReference type="Gene3D" id="2.30.42.10">
    <property type="match status" value="1"/>
</dbReference>
<dbReference type="Pfam" id="PF13365">
    <property type="entry name" value="Trypsin_2"/>
    <property type="match status" value="1"/>
</dbReference>
<comment type="caution">
    <text evidence="7">The sequence shown here is derived from an EMBL/GenBank/DDBJ whole genome shotgun (WGS) entry which is preliminary data.</text>
</comment>
<evidence type="ECO:0000256" key="3">
    <source>
        <dbReference type="ARBA" id="ARBA00022801"/>
    </source>
</evidence>
<dbReference type="Pfam" id="PF13180">
    <property type="entry name" value="PDZ_2"/>
    <property type="match status" value="1"/>
</dbReference>
<feature type="region of interest" description="Disordered" evidence="5">
    <location>
        <begin position="1"/>
        <end position="99"/>
    </location>
</feature>
<feature type="region of interest" description="Disordered" evidence="5">
    <location>
        <begin position="615"/>
        <end position="664"/>
    </location>
</feature>
<dbReference type="PANTHER" id="PTHR45980:SF18">
    <property type="entry name" value="PROTEASE DO-LIKE 9"/>
    <property type="match status" value="1"/>
</dbReference>
<protein>
    <recommendedName>
        <fullName evidence="6">PDZ domain-containing protein</fullName>
    </recommendedName>
</protein>
<proteinExistence type="inferred from homology"/>
<dbReference type="PRINTS" id="PR00834">
    <property type="entry name" value="PROTEASES2C"/>
</dbReference>
<dbReference type="PROSITE" id="PS50106">
    <property type="entry name" value="PDZ"/>
    <property type="match status" value="1"/>
</dbReference>
<dbReference type="PANTHER" id="PTHR45980">
    <property type="match status" value="1"/>
</dbReference>
<feature type="compositionally biased region" description="Low complexity" evidence="5">
    <location>
        <begin position="637"/>
        <end position="656"/>
    </location>
</feature>
<evidence type="ECO:0000259" key="6">
    <source>
        <dbReference type="PROSITE" id="PS50106"/>
    </source>
</evidence>
<feature type="domain" description="PDZ" evidence="6">
    <location>
        <begin position="343"/>
        <end position="396"/>
    </location>
</feature>
<comment type="similarity">
    <text evidence="1">Belongs to the peptidase S1C family.</text>
</comment>
<dbReference type="SUPFAM" id="SSF50156">
    <property type="entry name" value="PDZ domain-like"/>
    <property type="match status" value="1"/>
</dbReference>
<evidence type="ECO:0000256" key="1">
    <source>
        <dbReference type="ARBA" id="ARBA00010541"/>
    </source>
</evidence>
<dbReference type="EMBL" id="SIDB01000012">
    <property type="protein sequence ID" value="KAI3425315.1"/>
    <property type="molecule type" value="Genomic_DNA"/>
</dbReference>
<keyword evidence="8" id="KW-1185">Reference proteome</keyword>
<dbReference type="InterPro" id="IPR036034">
    <property type="entry name" value="PDZ_sf"/>
</dbReference>
<dbReference type="InterPro" id="IPR001940">
    <property type="entry name" value="Peptidase_S1C"/>
</dbReference>
<accession>A0A9D4TH85</accession>
<keyword evidence="3" id="KW-0378">Hydrolase</keyword>
<feature type="compositionally biased region" description="Acidic residues" evidence="5">
    <location>
        <begin position="624"/>
        <end position="636"/>
    </location>
</feature>
<dbReference type="InterPro" id="IPR001478">
    <property type="entry name" value="PDZ"/>
</dbReference>
<keyword evidence="2" id="KW-0645">Protease</keyword>
<dbReference type="GO" id="GO:0004252">
    <property type="term" value="F:serine-type endopeptidase activity"/>
    <property type="evidence" value="ECO:0007669"/>
    <property type="project" value="InterPro"/>
</dbReference>
<dbReference type="OrthoDB" id="4217619at2759"/>
<dbReference type="InterPro" id="IPR046449">
    <property type="entry name" value="DEGP_PDZ_sf"/>
</dbReference>
<dbReference type="Gene3D" id="2.40.10.10">
    <property type="entry name" value="Trypsin-like serine proteases"/>
    <property type="match status" value="2"/>
</dbReference>
<gene>
    <name evidence="7" type="ORF">D9Q98_009080</name>
</gene>
<dbReference type="FunFam" id="2.40.10.10:FF:000012">
    <property type="entry name" value="protease Do-like 9"/>
    <property type="match status" value="1"/>
</dbReference>
<name>A0A9D4TH85_CHLVU</name>
<reference evidence="7" key="1">
    <citation type="journal article" date="2019" name="Plant J.">
        <title>Chlorella vulgaris genome assembly and annotation reveals the molecular basis for metabolic acclimation to high light conditions.</title>
        <authorList>
            <person name="Cecchin M."/>
            <person name="Marcolungo L."/>
            <person name="Rossato M."/>
            <person name="Girolomoni L."/>
            <person name="Cosentino E."/>
            <person name="Cuine S."/>
            <person name="Li-Beisson Y."/>
            <person name="Delledonne M."/>
            <person name="Ballottari M."/>
        </authorList>
    </citation>
    <scope>NUCLEOTIDE SEQUENCE</scope>
    <source>
        <strain evidence="7">211/11P</strain>
    </source>
</reference>
<evidence type="ECO:0000256" key="2">
    <source>
        <dbReference type="ARBA" id="ARBA00022670"/>
    </source>
</evidence>
<evidence type="ECO:0000256" key="5">
    <source>
        <dbReference type="SAM" id="MobiDB-lite"/>
    </source>
</evidence>
<dbReference type="Gene3D" id="3.20.190.20">
    <property type="match status" value="1"/>
</dbReference>
<dbReference type="AlphaFoldDB" id="A0A9D4TH85"/>
<feature type="compositionally biased region" description="Low complexity" evidence="5">
    <location>
        <begin position="8"/>
        <end position="17"/>
    </location>
</feature>
<feature type="compositionally biased region" description="Low complexity" evidence="5">
    <location>
        <begin position="50"/>
        <end position="69"/>
    </location>
</feature>
<dbReference type="Proteomes" id="UP001055712">
    <property type="component" value="Unassembled WGS sequence"/>
</dbReference>
<dbReference type="InterPro" id="IPR009003">
    <property type="entry name" value="Peptidase_S1_PA"/>
</dbReference>
<organism evidence="7 8">
    <name type="scientific">Chlorella vulgaris</name>
    <name type="common">Green alga</name>
    <dbReference type="NCBI Taxonomy" id="3077"/>
    <lineage>
        <taxon>Eukaryota</taxon>
        <taxon>Viridiplantae</taxon>
        <taxon>Chlorophyta</taxon>
        <taxon>core chlorophytes</taxon>
        <taxon>Trebouxiophyceae</taxon>
        <taxon>Chlorellales</taxon>
        <taxon>Chlorellaceae</taxon>
        <taxon>Chlorella clade</taxon>
        <taxon>Chlorella</taxon>
    </lineage>
</organism>
<reference evidence="7" key="2">
    <citation type="submission" date="2020-11" db="EMBL/GenBank/DDBJ databases">
        <authorList>
            <person name="Cecchin M."/>
            <person name="Marcolungo L."/>
            <person name="Rossato M."/>
            <person name="Girolomoni L."/>
            <person name="Cosentino E."/>
            <person name="Cuine S."/>
            <person name="Li-Beisson Y."/>
            <person name="Delledonne M."/>
            <person name="Ballottari M."/>
        </authorList>
    </citation>
    <scope>NUCLEOTIDE SEQUENCE</scope>
    <source>
        <strain evidence="7">211/11P</strain>
        <tissue evidence="7">Whole cell</tissue>
    </source>
</reference>
<dbReference type="InterPro" id="IPR041517">
    <property type="entry name" value="DEGP_PDZ"/>
</dbReference>
<dbReference type="SUPFAM" id="SSF50494">
    <property type="entry name" value="Trypsin-like serine proteases"/>
    <property type="match status" value="1"/>
</dbReference>
<dbReference type="InterPro" id="IPR043504">
    <property type="entry name" value="Peptidase_S1_PA_chymotrypsin"/>
</dbReference>
<keyword evidence="4" id="KW-0720">Serine protease</keyword>
<dbReference type="GO" id="GO:0006508">
    <property type="term" value="P:proteolysis"/>
    <property type="evidence" value="ECO:0007669"/>
    <property type="project" value="UniProtKB-KW"/>
</dbReference>
<evidence type="ECO:0000256" key="4">
    <source>
        <dbReference type="ARBA" id="ARBA00022825"/>
    </source>
</evidence>
<feature type="compositionally biased region" description="Polar residues" evidence="5">
    <location>
        <begin position="24"/>
        <end position="33"/>
    </location>
</feature>
<evidence type="ECO:0000313" key="7">
    <source>
        <dbReference type="EMBL" id="KAI3425315.1"/>
    </source>
</evidence>
<evidence type="ECO:0000313" key="8">
    <source>
        <dbReference type="Proteomes" id="UP001055712"/>
    </source>
</evidence>